<sequence length="174" mass="18439">MAPGLGFVECGLGAYSPDVQPWVIKSMKKAIAWSLAPFACLGLWLGPAPAWSAPALALSEVRVFKVESANCTEVIPERAESTHLCAHRGPTKIYVKELGIGNNSVASFDGARLAGRSTAVCQVGSISQACNGAGTLMGYVYVFELDVRAQGSFRYSNTSINAPRNTLSTVLSIR</sequence>
<keyword evidence="2" id="KW-1185">Reference proteome</keyword>
<evidence type="ECO:0008006" key="3">
    <source>
        <dbReference type="Google" id="ProtNLM"/>
    </source>
</evidence>
<dbReference type="Proteomes" id="UP000198600">
    <property type="component" value="Chromosome I"/>
</dbReference>
<evidence type="ECO:0000313" key="2">
    <source>
        <dbReference type="Proteomes" id="UP000198600"/>
    </source>
</evidence>
<dbReference type="STRING" id="46679.SAMN05216202_5490"/>
<dbReference type="InterPro" id="IPR032624">
    <property type="entry name" value="DUF4879"/>
</dbReference>
<evidence type="ECO:0000313" key="1">
    <source>
        <dbReference type="EMBL" id="SDV12397.1"/>
    </source>
</evidence>
<organism evidence="1 2">
    <name type="scientific">Pseudomonas mucidolens</name>
    <dbReference type="NCBI Taxonomy" id="46679"/>
    <lineage>
        <taxon>Bacteria</taxon>
        <taxon>Pseudomonadati</taxon>
        <taxon>Pseudomonadota</taxon>
        <taxon>Gammaproteobacteria</taxon>
        <taxon>Pseudomonadales</taxon>
        <taxon>Pseudomonadaceae</taxon>
        <taxon>Pseudomonas</taxon>
    </lineage>
</organism>
<reference evidence="2" key="1">
    <citation type="submission" date="2016-10" db="EMBL/GenBank/DDBJ databases">
        <authorList>
            <person name="Varghese N."/>
            <person name="Submissions S."/>
        </authorList>
    </citation>
    <scope>NUCLEOTIDE SEQUENCE [LARGE SCALE GENOMIC DNA]</scope>
    <source>
        <strain evidence="2">LMG 2223</strain>
    </source>
</reference>
<dbReference type="Pfam" id="PF16219">
    <property type="entry name" value="DUF4879"/>
    <property type="match status" value="1"/>
</dbReference>
<proteinExistence type="predicted"/>
<protein>
    <recommendedName>
        <fullName evidence="3">DUF4879 domain-containing protein</fullName>
    </recommendedName>
</protein>
<name>A0A1H2P3W3_9PSED</name>
<accession>A0A1H2P3W3</accession>
<dbReference type="AlphaFoldDB" id="A0A1H2P3W3"/>
<gene>
    <name evidence="1" type="ORF">SAMN05216202_5490</name>
</gene>
<dbReference type="EMBL" id="LT629802">
    <property type="protein sequence ID" value="SDV12397.1"/>
    <property type="molecule type" value="Genomic_DNA"/>
</dbReference>